<evidence type="ECO:0000256" key="13">
    <source>
        <dbReference type="ARBA" id="ARBA00042313"/>
    </source>
</evidence>
<dbReference type="EC" id="2.7.13.3" evidence="2"/>
<dbReference type="GO" id="GO:0016787">
    <property type="term" value="F:hydrolase activity"/>
    <property type="evidence" value="ECO:0007669"/>
    <property type="project" value="UniProtKB-KW"/>
</dbReference>
<keyword evidence="8" id="KW-0067">ATP-binding</keyword>
<dbReference type="Gene3D" id="3.30.450.20">
    <property type="entry name" value="PAS domain"/>
    <property type="match status" value="1"/>
</dbReference>
<dbReference type="PANTHER" id="PTHR43065">
    <property type="entry name" value="SENSOR HISTIDINE KINASE"/>
    <property type="match status" value="1"/>
</dbReference>
<dbReference type="PANTHER" id="PTHR43065:SF16">
    <property type="entry name" value="SENSORY HISTIDINE KINASE_PHOSPHATASE NTRB"/>
    <property type="match status" value="1"/>
</dbReference>
<keyword evidence="10" id="KW-0535">Nitrogen fixation</keyword>
<dbReference type="CDD" id="cd00130">
    <property type="entry name" value="PAS"/>
    <property type="match status" value="1"/>
</dbReference>
<dbReference type="InterPro" id="IPR013767">
    <property type="entry name" value="PAS_fold"/>
</dbReference>
<dbReference type="GO" id="GO:0000155">
    <property type="term" value="F:phosphorelay sensor kinase activity"/>
    <property type="evidence" value="ECO:0007669"/>
    <property type="project" value="InterPro"/>
</dbReference>
<name>A0A1F6TRP5_9PROT</name>
<dbReference type="InterPro" id="IPR005467">
    <property type="entry name" value="His_kinase_dom"/>
</dbReference>
<dbReference type="InterPro" id="IPR003661">
    <property type="entry name" value="HisK_dim/P_dom"/>
</dbReference>
<dbReference type="SMART" id="SM00387">
    <property type="entry name" value="HATPase_c"/>
    <property type="match status" value="1"/>
</dbReference>
<dbReference type="Pfam" id="PF00512">
    <property type="entry name" value="HisKA"/>
    <property type="match status" value="1"/>
</dbReference>
<evidence type="ECO:0000256" key="4">
    <source>
        <dbReference type="ARBA" id="ARBA00022679"/>
    </source>
</evidence>
<evidence type="ECO:0000256" key="8">
    <source>
        <dbReference type="ARBA" id="ARBA00022840"/>
    </source>
</evidence>
<dbReference type="SUPFAM" id="SSF55874">
    <property type="entry name" value="ATPase domain of HSP90 chaperone/DNA topoisomerase II/histidine kinase"/>
    <property type="match status" value="1"/>
</dbReference>
<evidence type="ECO:0000313" key="16">
    <source>
        <dbReference type="EMBL" id="OGI47745.1"/>
    </source>
</evidence>
<dbReference type="CDD" id="cd00082">
    <property type="entry name" value="HisKA"/>
    <property type="match status" value="1"/>
</dbReference>
<dbReference type="InterPro" id="IPR000014">
    <property type="entry name" value="PAS"/>
</dbReference>
<gene>
    <name evidence="16" type="ORF">A2151_05505</name>
</gene>
<evidence type="ECO:0000256" key="1">
    <source>
        <dbReference type="ARBA" id="ARBA00000085"/>
    </source>
</evidence>
<evidence type="ECO:0000256" key="9">
    <source>
        <dbReference type="ARBA" id="ARBA00023012"/>
    </source>
</evidence>
<evidence type="ECO:0000256" key="2">
    <source>
        <dbReference type="ARBA" id="ARBA00012438"/>
    </source>
</evidence>
<evidence type="ECO:0000313" key="17">
    <source>
        <dbReference type="Proteomes" id="UP000178885"/>
    </source>
</evidence>
<keyword evidence="7" id="KW-0378">Hydrolase</keyword>
<comment type="function">
    <text evidence="11">Member of the two-component regulatory system NtrB/NtrC, which controls expression of the nitrogen-regulated (ntr) genes in response to nitrogen limitation. Under conditions of nitrogen limitation, NtrB autophosphorylates and transfers the phosphoryl group to NtrC. In the presence of nitrogen, acts as a phosphatase that dephosphorylates and inactivates NtrC.</text>
</comment>
<dbReference type="Pfam" id="PF00989">
    <property type="entry name" value="PAS"/>
    <property type="match status" value="1"/>
</dbReference>
<evidence type="ECO:0000256" key="14">
    <source>
        <dbReference type="ARBA" id="ARBA00043094"/>
    </source>
</evidence>
<dbReference type="Gene3D" id="1.10.287.130">
    <property type="match status" value="1"/>
</dbReference>
<comment type="caution">
    <text evidence="16">The sequence shown here is derived from an EMBL/GenBank/DDBJ whole genome shotgun (WGS) entry which is preliminary data.</text>
</comment>
<proteinExistence type="predicted"/>
<protein>
    <recommendedName>
        <fullName evidence="12">Sensory histidine kinase/phosphatase NtrB</fullName>
        <ecNumber evidence="2">2.7.13.3</ecNumber>
    </recommendedName>
    <alternativeName>
        <fullName evidence="13">Nitrogen regulation protein NR(II)</fullName>
    </alternativeName>
    <alternativeName>
        <fullName evidence="14">Nitrogen regulator II</fullName>
    </alternativeName>
</protein>
<dbReference type="STRING" id="1817760.A2151_05505"/>
<evidence type="ECO:0000256" key="10">
    <source>
        <dbReference type="ARBA" id="ARBA00023231"/>
    </source>
</evidence>
<dbReference type="PRINTS" id="PR00344">
    <property type="entry name" value="BCTRLSENSOR"/>
</dbReference>
<dbReference type="Proteomes" id="UP000178885">
    <property type="component" value="Unassembled WGS sequence"/>
</dbReference>
<evidence type="ECO:0000256" key="3">
    <source>
        <dbReference type="ARBA" id="ARBA00022553"/>
    </source>
</evidence>
<dbReference type="PROSITE" id="PS50109">
    <property type="entry name" value="HIS_KIN"/>
    <property type="match status" value="1"/>
</dbReference>
<keyword evidence="9" id="KW-0902">Two-component regulatory system</keyword>
<dbReference type="SMART" id="SM00091">
    <property type="entry name" value="PAS"/>
    <property type="match status" value="1"/>
</dbReference>
<dbReference type="InterPro" id="IPR036890">
    <property type="entry name" value="HATPase_C_sf"/>
</dbReference>
<dbReference type="InterPro" id="IPR004358">
    <property type="entry name" value="Sig_transdc_His_kin-like_C"/>
</dbReference>
<dbReference type="EMBL" id="MFSU01000047">
    <property type="protein sequence ID" value="OGI47745.1"/>
    <property type="molecule type" value="Genomic_DNA"/>
</dbReference>
<feature type="domain" description="Histidine kinase" evidence="15">
    <location>
        <begin position="144"/>
        <end position="356"/>
    </location>
</feature>
<keyword evidence="5" id="KW-0547">Nucleotide-binding</keyword>
<dbReference type="GO" id="GO:0005524">
    <property type="term" value="F:ATP binding"/>
    <property type="evidence" value="ECO:0007669"/>
    <property type="project" value="UniProtKB-KW"/>
</dbReference>
<dbReference type="NCBIfam" id="NF008293">
    <property type="entry name" value="PRK11073.1"/>
    <property type="match status" value="1"/>
</dbReference>
<accession>A0A1F6TRP5</accession>
<evidence type="ECO:0000256" key="12">
    <source>
        <dbReference type="ARBA" id="ARBA00039567"/>
    </source>
</evidence>
<dbReference type="SMART" id="SM00388">
    <property type="entry name" value="HisKA"/>
    <property type="match status" value="1"/>
</dbReference>
<dbReference type="Gene3D" id="3.30.565.10">
    <property type="entry name" value="Histidine kinase-like ATPase, C-terminal domain"/>
    <property type="match status" value="1"/>
</dbReference>
<keyword evidence="3" id="KW-0597">Phosphoprotein</keyword>
<dbReference type="SUPFAM" id="SSF55785">
    <property type="entry name" value="PYP-like sensor domain (PAS domain)"/>
    <property type="match status" value="1"/>
</dbReference>
<keyword evidence="6 16" id="KW-0418">Kinase</keyword>
<evidence type="ECO:0000256" key="7">
    <source>
        <dbReference type="ARBA" id="ARBA00022801"/>
    </source>
</evidence>
<evidence type="ECO:0000259" key="15">
    <source>
        <dbReference type="PROSITE" id="PS50109"/>
    </source>
</evidence>
<comment type="catalytic activity">
    <reaction evidence="1">
        <text>ATP + protein L-histidine = ADP + protein N-phospho-L-histidine.</text>
        <dbReference type="EC" id="2.7.13.3"/>
    </reaction>
</comment>
<organism evidence="16 17">
    <name type="scientific">Candidatus Muproteobacteria bacterium RBG_16_65_34</name>
    <dbReference type="NCBI Taxonomy" id="1817760"/>
    <lineage>
        <taxon>Bacteria</taxon>
        <taxon>Pseudomonadati</taxon>
        <taxon>Pseudomonadota</taxon>
        <taxon>Candidatus Muproteobacteria</taxon>
    </lineage>
</organism>
<dbReference type="InterPro" id="IPR035965">
    <property type="entry name" value="PAS-like_dom_sf"/>
</dbReference>
<dbReference type="InterPro" id="IPR036097">
    <property type="entry name" value="HisK_dim/P_sf"/>
</dbReference>
<dbReference type="SUPFAM" id="SSF47384">
    <property type="entry name" value="Homodimeric domain of signal transducing histidine kinase"/>
    <property type="match status" value="1"/>
</dbReference>
<evidence type="ECO:0000256" key="11">
    <source>
        <dbReference type="ARBA" id="ARBA00037696"/>
    </source>
</evidence>
<dbReference type="Pfam" id="PF02518">
    <property type="entry name" value="HATPase_c"/>
    <property type="match status" value="1"/>
</dbReference>
<dbReference type="AlphaFoldDB" id="A0A1F6TRP5"/>
<sequence>MLAIRPKMAGNPQRILENLTGAVVTFDAGLRLTSINPAGEMLFEVSAKKVVGRKLAELVPHSLRLVRALGDTLATRLPFTARGVRLALPAKRFITVDCTVTPLPDGTGGDELLVELTQVDRLLRLTRDENMLDRQAANRAVMRGLAHEIKNPLGGLRGAAQLLERELPDKSLKEYTRIIIHEADRLRNLVDRMIGAHQPLRKRRVNIHEILDHVRRLMLVEVPVGLTIRIDYDPSLPELEADPDQLIQAVLNMVRNSIEAMERHGTIFLRTRIERQFTIGHKRHRLVLRTEIEDNGPGIPEALMEHIFYPMVTGRPDGTGLGLSIAQDIVAKHGGLIECTSRPKQTIFTIYLPLETSHG</sequence>
<dbReference type="InterPro" id="IPR003594">
    <property type="entry name" value="HATPase_dom"/>
</dbReference>
<evidence type="ECO:0000256" key="5">
    <source>
        <dbReference type="ARBA" id="ARBA00022741"/>
    </source>
</evidence>
<evidence type="ECO:0000256" key="6">
    <source>
        <dbReference type="ARBA" id="ARBA00022777"/>
    </source>
</evidence>
<dbReference type="GO" id="GO:0006355">
    <property type="term" value="P:regulation of DNA-templated transcription"/>
    <property type="evidence" value="ECO:0007669"/>
    <property type="project" value="InterPro"/>
</dbReference>
<keyword evidence="4" id="KW-0808">Transferase</keyword>
<reference evidence="16 17" key="1">
    <citation type="journal article" date="2016" name="Nat. Commun.">
        <title>Thousands of microbial genomes shed light on interconnected biogeochemical processes in an aquifer system.</title>
        <authorList>
            <person name="Anantharaman K."/>
            <person name="Brown C.T."/>
            <person name="Hug L.A."/>
            <person name="Sharon I."/>
            <person name="Castelle C.J."/>
            <person name="Probst A.J."/>
            <person name="Thomas B.C."/>
            <person name="Singh A."/>
            <person name="Wilkins M.J."/>
            <person name="Karaoz U."/>
            <person name="Brodie E.L."/>
            <person name="Williams K.H."/>
            <person name="Hubbard S.S."/>
            <person name="Banfield J.F."/>
        </authorList>
    </citation>
    <scope>NUCLEOTIDE SEQUENCE [LARGE SCALE GENOMIC DNA]</scope>
</reference>